<organism evidence="12 13">
    <name type="scientific">Lactobacillus gigeriorum DSM 23908 = CRBIP 24.85</name>
    <dbReference type="NCBI Taxonomy" id="1423751"/>
    <lineage>
        <taxon>Bacteria</taxon>
        <taxon>Bacillati</taxon>
        <taxon>Bacillota</taxon>
        <taxon>Bacilli</taxon>
        <taxon>Lactobacillales</taxon>
        <taxon>Lactobacillaceae</taxon>
        <taxon>Lactobacillus</taxon>
    </lineage>
</organism>
<evidence type="ECO:0000256" key="6">
    <source>
        <dbReference type="ARBA" id="ARBA00023125"/>
    </source>
</evidence>
<evidence type="ECO:0000259" key="11">
    <source>
        <dbReference type="PROSITE" id="PS51900"/>
    </source>
</evidence>
<keyword evidence="2" id="KW-0963">Cytoplasm</keyword>
<evidence type="ECO:0000256" key="1">
    <source>
        <dbReference type="ARBA" id="ARBA00004496"/>
    </source>
</evidence>
<dbReference type="PROSITE" id="PS51898">
    <property type="entry name" value="TYR_RECOMBINASE"/>
    <property type="match status" value="1"/>
</dbReference>
<dbReference type="Pfam" id="PF13495">
    <property type="entry name" value="Phage_int_SAM_4"/>
    <property type="match status" value="1"/>
</dbReference>
<keyword evidence="4" id="KW-0159">Chromosome partition</keyword>
<dbReference type="InterPro" id="IPR004107">
    <property type="entry name" value="Integrase_SAM-like_N"/>
</dbReference>
<evidence type="ECO:0000259" key="10">
    <source>
        <dbReference type="PROSITE" id="PS51898"/>
    </source>
</evidence>
<sequence length="334" mass="38891">MWCNTLKTEKYTMQKKEVDKIVREMLPFLNNLQLVRLKEVLGKCILANNSKEDQTNTFLLDKFFAAKRAEGCSEKSLAYYEATITKTLRKIGKNAKEIVTDDLREYLTTYQREHRSSKTTIDNMRRIMSSFFSWLEDEDYIVKSPARRIHKVKVTKIVKETYSDEELEKLRDSCTYLRDLAIIDFMASTGVRVGELVLLNRSDIDFQERECVVFGKGGKERVAYFDARTKLHLQNYLSSRDDDNDALFVSLNKKRSRLTIGGIESRLKNLGRKVGLVKVYPHKFRRTLATVAIDKGMPIEQLQQLLGHKRIDTTLHYAMVKQQNVKIAHRKYIG</sequence>
<name>A0ABR5PTR2_9LACO</name>
<keyword evidence="3" id="KW-0132">Cell division</keyword>
<evidence type="ECO:0000256" key="3">
    <source>
        <dbReference type="ARBA" id="ARBA00022618"/>
    </source>
</evidence>
<dbReference type="InterPro" id="IPR010998">
    <property type="entry name" value="Integrase_recombinase_N"/>
</dbReference>
<feature type="domain" description="Tyr recombinase" evidence="10">
    <location>
        <begin position="157"/>
        <end position="330"/>
    </location>
</feature>
<comment type="caution">
    <text evidence="12">The sequence shown here is derived from an EMBL/GenBank/DDBJ whole genome shotgun (WGS) entry which is preliminary data.</text>
</comment>
<accession>A0ABR5PTR2</accession>
<comment type="subcellular location">
    <subcellularLocation>
        <location evidence="1">Cytoplasm</location>
    </subcellularLocation>
</comment>
<evidence type="ECO:0000256" key="9">
    <source>
        <dbReference type="PROSITE-ProRule" id="PRU01248"/>
    </source>
</evidence>
<evidence type="ECO:0000256" key="2">
    <source>
        <dbReference type="ARBA" id="ARBA00022490"/>
    </source>
</evidence>
<dbReference type="Gene3D" id="1.10.443.10">
    <property type="entry name" value="Intergrase catalytic core"/>
    <property type="match status" value="1"/>
</dbReference>
<reference evidence="12 13" key="1">
    <citation type="journal article" date="2015" name="Genome Announc.">
        <title>Expanding the biotechnology potential of lactobacilli through comparative genomics of 213 strains and associated genera.</title>
        <authorList>
            <person name="Sun Z."/>
            <person name="Harris H.M."/>
            <person name="McCann A."/>
            <person name="Guo C."/>
            <person name="Argimon S."/>
            <person name="Zhang W."/>
            <person name="Yang X."/>
            <person name="Jeffery I.B."/>
            <person name="Cooney J.C."/>
            <person name="Kagawa T.F."/>
            <person name="Liu W."/>
            <person name="Song Y."/>
            <person name="Salvetti E."/>
            <person name="Wrobel A."/>
            <person name="Rasinkangas P."/>
            <person name="Parkhill J."/>
            <person name="Rea M.C."/>
            <person name="O'Sullivan O."/>
            <person name="Ritari J."/>
            <person name="Douillard F.P."/>
            <person name="Paul Ross R."/>
            <person name="Yang R."/>
            <person name="Briner A.E."/>
            <person name="Felis G.E."/>
            <person name="de Vos W.M."/>
            <person name="Barrangou R."/>
            <person name="Klaenhammer T.R."/>
            <person name="Caufield P.W."/>
            <person name="Cui Y."/>
            <person name="Zhang H."/>
            <person name="O'Toole P.W."/>
        </authorList>
    </citation>
    <scope>NUCLEOTIDE SEQUENCE [LARGE SCALE GENOMIC DNA]</scope>
    <source>
        <strain evidence="12 13">DSM 23908</strain>
    </source>
</reference>
<evidence type="ECO:0000256" key="5">
    <source>
        <dbReference type="ARBA" id="ARBA00022908"/>
    </source>
</evidence>
<dbReference type="NCBIfam" id="NF040815">
    <property type="entry name" value="recomb_XerA_Arch"/>
    <property type="match status" value="1"/>
</dbReference>
<gene>
    <name evidence="12" type="ORF">FC38_GL001748</name>
</gene>
<dbReference type="SUPFAM" id="SSF56349">
    <property type="entry name" value="DNA breaking-rejoining enzymes"/>
    <property type="match status" value="1"/>
</dbReference>
<keyword evidence="7" id="KW-0233">DNA recombination</keyword>
<evidence type="ECO:0000256" key="8">
    <source>
        <dbReference type="ARBA" id="ARBA00023306"/>
    </source>
</evidence>
<dbReference type="InterPro" id="IPR050090">
    <property type="entry name" value="Tyrosine_recombinase_XerCD"/>
</dbReference>
<proteinExistence type="predicted"/>
<evidence type="ECO:0000313" key="13">
    <source>
        <dbReference type="Proteomes" id="UP000051521"/>
    </source>
</evidence>
<dbReference type="PANTHER" id="PTHR30349">
    <property type="entry name" value="PHAGE INTEGRASE-RELATED"/>
    <property type="match status" value="1"/>
</dbReference>
<dbReference type="Proteomes" id="UP000051521">
    <property type="component" value="Unassembled WGS sequence"/>
</dbReference>
<evidence type="ECO:0000256" key="4">
    <source>
        <dbReference type="ARBA" id="ARBA00022829"/>
    </source>
</evidence>
<protein>
    <submittedName>
        <fullName evidence="12">Phage integrase family protein</fullName>
    </submittedName>
</protein>
<dbReference type="InterPro" id="IPR011010">
    <property type="entry name" value="DNA_brk_join_enz"/>
</dbReference>
<feature type="domain" description="Core-binding (CB)" evidence="11">
    <location>
        <begin position="54"/>
        <end position="136"/>
    </location>
</feature>
<dbReference type="Gene3D" id="1.10.150.130">
    <property type="match status" value="1"/>
</dbReference>
<dbReference type="Pfam" id="PF00589">
    <property type="entry name" value="Phage_integrase"/>
    <property type="match status" value="1"/>
</dbReference>
<dbReference type="PANTHER" id="PTHR30349:SF77">
    <property type="entry name" value="TYROSINE RECOMBINASE XERC"/>
    <property type="match status" value="1"/>
</dbReference>
<evidence type="ECO:0000256" key="7">
    <source>
        <dbReference type="ARBA" id="ARBA00023172"/>
    </source>
</evidence>
<dbReference type="InterPro" id="IPR044068">
    <property type="entry name" value="CB"/>
</dbReference>
<keyword evidence="13" id="KW-1185">Reference proteome</keyword>
<dbReference type="InterPro" id="IPR002104">
    <property type="entry name" value="Integrase_catalytic"/>
</dbReference>
<evidence type="ECO:0000313" key="12">
    <source>
        <dbReference type="EMBL" id="KRN08700.1"/>
    </source>
</evidence>
<keyword evidence="6 9" id="KW-0238">DNA-binding</keyword>
<keyword evidence="8" id="KW-0131">Cell cycle</keyword>
<dbReference type="EMBL" id="AYZO01000075">
    <property type="protein sequence ID" value="KRN08700.1"/>
    <property type="molecule type" value="Genomic_DNA"/>
</dbReference>
<dbReference type="InterPro" id="IPR013762">
    <property type="entry name" value="Integrase-like_cat_sf"/>
</dbReference>
<dbReference type="PROSITE" id="PS51900">
    <property type="entry name" value="CB"/>
    <property type="match status" value="1"/>
</dbReference>
<keyword evidence="5" id="KW-0229">DNA integration</keyword>